<name>A0A6L2JY74_TANCI</name>
<dbReference type="AlphaFoldDB" id="A0A6L2JY74"/>
<accession>A0A6L2JY74</accession>
<protein>
    <submittedName>
        <fullName evidence="1">Uncharacterized protein</fullName>
    </submittedName>
</protein>
<evidence type="ECO:0000313" key="1">
    <source>
        <dbReference type="EMBL" id="GEU41993.1"/>
    </source>
</evidence>
<reference evidence="1" key="1">
    <citation type="journal article" date="2019" name="Sci. Rep.">
        <title>Draft genome of Tanacetum cinerariifolium, the natural source of mosquito coil.</title>
        <authorList>
            <person name="Yamashiro T."/>
            <person name="Shiraishi A."/>
            <person name="Satake H."/>
            <person name="Nakayama K."/>
        </authorList>
    </citation>
    <scope>NUCLEOTIDE SEQUENCE</scope>
</reference>
<dbReference type="EMBL" id="BKCJ010001510">
    <property type="protein sequence ID" value="GEU41993.1"/>
    <property type="molecule type" value="Genomic_DNA"/>
</dbReference>
<gene>
    <name evidence="1" type="ORF">Tci_013971</name>
</gene>
<organism evidence="1">
    <name type="scientific">Tanacetum cinerariifolium</name>
    <name type="common">Dalmatian daisy</name>
    <name type="synonym">Chrysanthemum cinerariifolium</name>
    <dbReference type="NCBI Taxonomy" id="118510"/>
    <lineage>
        <taxon>Eukaryota</taxon>
        <taxon>Viridiplantae</taxon>
        <taxon>Streptophyta</taxon>
        <taxon>Embryophyta</taxon>
        <taxon>Tracheophyta</taxon>
        <taxon>Spermatophyta</taxon>
        <taxon>Magnoliopsida</taxon>
        <taxon>eudicotyledons</taxon>
        <taxon>Gunneridae</taxon>
        <taxon>Pentapetalae</taxon>
        <taxon>asterids</taxon>
        <taxon>campanulids</taxon>
        <taxon>Asterales</taxon>
        <taxon>Asteraceae</taxon>
        <taxon>Asteroideae</taxon>
        <taxon>Anthemideae</taxon>
        <taxon>Anthemidinae</taxon>
        <taxon>Tanacetum</taxon>
    </lineage>
</organism>
<proteinExistence type="predicted"/>
<comment type="caution">
    <text evidence="1">The sequence shown here is derived from an EMBL/GenBank/DDBJ whole genome shotgun (WGS) entry which is preliminary data.</text>
</comment>
<sequence>MDDPNITIKEYIKLEAEKSCRHGQTFNWETATYGKVRYYEDIDYFKDFETNFLAIVYKDALTPNHTISSEPMVSPYHDDGIDFDYKISFDESDDEDYIVSYDKKLFSYKLTSMNDLKSDSDNNKVEINISLDDIIIKPNNP</sequence>